<dbReference type="PANTHER" id="PTHR13734:SF5">
    <property type="entry name" value="CCA TRNA NUCLEOTIDYLTRANSFERASE, MITOCHONDRIAL"/>
    <property type="match status" value="1"/>
</dbReference>
<dbReference type="GeneID" id="80518749"/>
<dbReference type="PANTHER" id="PTHR13734">
    <property type="entry name" value="TRNA-NUCLEOTIDYLTRANSFERASE"/>
    <property type="match status" value="1"/>
</dbReference>
<accession>A0A6N1NLD0</accession>
<sequence length="245" mass="28536">MEPKIKFYKVGGCVRDQLLGVKVKDIDYCVVIDNFNGNIDAAYNFLCEYLNKNNYTIFLKTPACFTVRAKCNKSNEVRDFVLARKELNYNDDTRSPISTLGTLYDDLVRRDFTINAMAIDYDTNEVIDICNGLDDLKNGILRTPLDPSITLTDDPLRVLRGFRFSITKNFTLDESFVNALTNNKIWTKMIKVVSLERIREELDKMFKCDTIKTLEFLEMVKKYNYQCYEYISNNILLKPIVRLKN</sequence>
<feature type="domain" description="Poly A polymerase head" evidence="3">
    <location>
        <begin position="8"/>
        <end position="142"/>
    </location>
</feature>
<dbReference type="GO" id="GO:0016779">
    <property type="term" value="F:nucleotidyltransferase activity"/>
    <property type="evidence" value="ECO:0007669"/>
    <property type="project" value="InterPro"/>
</dbReference>
<evidence type="ECO:0000313" key="4">
    <source>
        <dbReference type="EMBL" id="QKU35325.1"/>
    </source>
</evidence>
<dbReference type="GO" id="GO:0003723">
    <property type="term" value="F:RNA binding"/>
    <property type="evidence" value="ECO:0007669"/>
    <property type="project" value="UniProtKB-KW"/>
</dbReference>
<evidence type="ECO:0000259" key="3">
    <source>
        <dbReference type="Pfam" id="PF01743"/>
    </source>
</evidence>
<dbReference type="Pfam" id="PF01743">
    <property type="entry name" value="PolyA_pol"/>
    <property type="match status" value="1"/>
</dbReference>
<organism evidence="4">
    <name type="scientific">Tupanvirus soda lake</name>
    <dbReference type="NCBI Taxonomy" id="2126985"/>
    <lineage>
        <taxon>Viruses</taxon>
        <taxon>Varidnaviria</taxon>
        <taxon>Bamfordvirae</taxon>
        <taxon>Nucleocytoviricota</taxon>
        <taxon>Megaviricetes</taxon>
        <taxon>Imitervirales</taxon>
        <taxon>Mimiviridae</taxon>
        <taxon>Megamimivirinae</taxon>
        <taxon>Tupanvirus</taxon>
        <taxon>Tupanvirus salinum</taxon>
    </lineage>
</organism>
<dbReference type="RefSeq" id="YP_010781985.1">
    <property type="nucleotide sequence ID" value="NC_075039.1"/>
</dbReference>
<evidence type="ECO:0000256" key="2">
    <source>
        <dbReference type="ARBA" id="ARBA00022884"/>
    </source>
</evidence>
<dbReference type="Gene3D" id="1.10.3090.10">
    <property type="entry name" value="cca-adding enzyme, domain 2"/>
    <property type="match status" value="1"/>
</dbReference>
<dbReference type="SUPFAM" id="SSF81891">
    <property type="entry name" value="Poly A polymerase C-terminal region-like"/>
    <property type="match status" value="1"/>
</dbReference>
<dbReference type="Gene3D" id="3.30.460.10">
    <property type="entry name" value="Beta Polymerase, domain 2"/>
    <property type="match status" value="1"/>
</dbReference>
<dbReference type="EMBL" id="KY523104">
    <property type="protein sequence ID" value="QKU35325.1"/>
    <property type="molecule type" value="Genomic_DNA"/>
</dbReference>
<reference evidence="4" key="1">
    <citation type="submission" date="2017-01" db="EMBL/GenBank/DDBJ databases">
        <authorList>
            <person name="Assis F.L."/>
            <person name="Abrahao J.S."/>
            <person name="Silva L."/>
            <person name="Khalil J.B."/>
            <person name="Rodrigues R."/>
            <person name="Silva L.S."/>
            <person name="Arantes T."/>
            <person name="Boratto P."/>
            <person name="Andrade M."/>
            <person name="Kroon E.G."/>
            <person name="Ribeiro B."/>
            <person name="Bergier I."/>
            <person name="Seligmann H."/>
            <person name="Ghigo E."/>
            <person name="Colson P."/>
            <person name="Levasseur A."/>
            <person name="Raoult D."/>
            <person name="Scola B.L."/>
        </authorList>
    </citation>
    <scope>NUCLEOTIDE SEQUENCE</scope>
    <source>
        <strain evidence="4">Soda lake</strain>
    </source>
</reference>
<keyword evidence="1 4" id="KW-0808">Transferase</keyword>
<dbReference type="KEGG" id="vg:80518749"/>
<dbReference type="SUPFAM" id="SSF81301">
    <property type="entry name" value="Nucleotidyltransferase"/>
    <property type="match status" value="1"/>
</dbReference>
<name>A0A6N1NLD0_9VIRU</name>
<protein>
    <submittedName>
        <fullName evidence="4">tRNA nucleotidyltransferase/poly(A) polymerase</fullName>
    </submittedName>
</protein>
<evidence type="ECO:0000256" key="1">
    <source>
        <dbReference type="ARBA" id="ARBA00022679"/>
    </source>
</evidence>
<reference evidence="4" key="2">
    <citation type="journal article" date="2018" name="Nat. Commun.">
        <title>Tailed giant Tupanvirus possesses the most complete translational apparatus of the known virosphere.</title>
        <authorList>
            <person name="Abrahao J."/>
            <person name="Silva L."/>
            <person name="Silva L.S."/>
            <person name="Khalil J.Y.B."/>
            <person name="Rodrigues R."/>
            <person name="Arantes T."/>
            <person name="Assis F."/>
            <person name="Boratto P."/>
            <person name="Andrade M."/>
            <person name="Kroon E.G."/>
            <person name="Ribeiro B."/>
            <person name="Bergier I."/>
            <person name="Seligmann H."/>
            <person name="Ghigo E."/>
            <person name="Colson P."/>
            <person name="Levasseur A."/>
            <person name="Kroemer G."/>
            <person name="Raoult D."/>
            <person name="La Scola B."/>
        </authorList>
    </citation>
    <scope>NUCLEOTIDE SEQUENCE [LARGE SCALE GENOMIC DNA]</scope>
    <source>
        <strain evidence="4">Soda lake</strain>
    </source>
</reference>
<dbReference type="InterPro" id="IPR043519">
    <property type="entry name" value="NT_sf"/>
</dbReference>
<dbReference type="GO" id="GO:0001680">
    <property type="term" value="P:tRNA 3'-terminal CCA addition"/>
    <property type="evidence" value="ECO:0007669"/>
    <property type="project" value="TreeGrafter"/>
</dbReference>
<keyword evidence="2" id="KW-0694">RNA-binding</keyword>
<proteinExistence type="predicted"/>
<dbReference type="InterPro" id="IPR002646">
    <property type="entry name" value="PolA_pol_head_dom"/>
</dbReference>
<dbReference type="CDD" id="cd05398">
    <property type="entry name" value="NT_ClassII-CCAase"/>
    <property type="match status" value="1"/>
</dbReference>